<sequence>MAALLRSARLLKFSPSGLLQIAGTKRNGPSLSRLYSGAFGPSRTGVCSRQISPASENASRYLAELGCVRHYAVATEQKDVPSFAVRSKQAQEFDWALTKLDSSVRRTGRITKTLLLRIFHDICRTGYPSGNQALLLLRSCGSLLPEIPQKERTDLAHRVWEKLQELGAQYDVSHYNALLKVYLQNEFKFSPTDFLAKMEAANIQPNRVTYQRLIAAYCQNGDIDGASTILGFMKSKDLPITEAVFNSLVTGHARSGDTESAKNILTVMKGAGIEPGPDTYISLLNAYAEKGDLDSLKKTLEAAEIADCSLMDRDFMQVIFTLAKAGHQQYVPEIVERLRHERGYVPDAMNLCLSLITQGFEDTAFYILKTFPALQSDSTDSPNLGNFFLRHCVAMDTVCKKFHLLLGLYYLDINIFHLIFVFPGMSLELMKMLKEQDFPIRPHYFWPLLAQHLKDKNTAEVLKGMQELGVSPDVETLSSYILPVFPSMEAARQTLKVVPKCVCLFLLLHSHLIESNFSVSDPSFPSLDLSIFRGSLSLANEIYSQDGCSQLCVCVFVFVFPSPPEKASFFLYHLIDSMTDKEVQAQEDKLQKYFNQLQTRNITISASIYRGIRNLLESYHVPELIKGIEGKVLAFEKKLGDLMAENKPIGPILKQLIQTLCAEENLQRALELKQQHEDEMTVGSYAILINLCCRHDNVEEALNLKREISRKDSSIALDASKYIALVKTLSKNGRVNEAVDILKEMKEKEVVMDDTHVTMLFHVLNTLAAKGDALTIQRLQETVFTLGLVKPTANLCSPLITAYLDSKDLSGALDAAVECQNRYKHLPRIHDIIVGLVEKGDTELLQKAMDFVSQKRGEMTMLYDLFFAFLQTGRYREARKIIETPGLRARPGRLQWYAERCISSNQMEPLEQMVDMTAKLFECDRDEMYSYILRLCKEINDSKKAEAVWTKMQEENVIPRERTLRMVADILRNNGEEVPFEVPEVKSADDAKQKGKLTTSQTPTEGGAEYQVRLMALCKKGKAQEAYGILKDGNKKGVALGPAPYDHVIRSLLAEGSLEDAMAVKDLAESHVPGFQLSDIATSLLIITHSKKGQTKDALQKLKSMLSADRMPSQLAVTRLIQSLGSHGDVEGIQVVESLMKDLGMTLNLSSMVFVNNTALGHIKNGDVESAIELLEEVFTRPDTTSPSMSFVFRRILEEENDKALDKLSAMAERLANHFACYRPASDLFLQLLDMGKVEDAKFMLSHTNPLTQMFFLFVNHCLSAQVGKIKTLMSLIPNFAAKDVLYPYLMKCHFLDKDLSSAKALYEQMQKEGTIVDELSLKRLAVLYRNEGEMVPFPEPPESFKFYADKLKERADKAQMRAEE</sequence>
<dbReference type="STRING" id="94237.ENSMMOP00000010138"/>
<evidence type="ECO:0000313" key="6">
    <source>
        <dbReference type="Proteomes" id="UP000261620"/>
    </source>
</evidence>
<feature type="repeat" description="PPR" evidence="2">
    <location>
        <begin position="206"/>
        <end position="240"/>
    </location>
</feature>
<organism evidence="5 6">
    <name type="scientific">Mola mola</name>
    <name type="common">Ocean sunfish</name>
    <name type="synonym">Tetraodon mola</name>
    <dbReference type="NCBI Taxonomy" id="94237"/>
    <lineage>
        <taxon>Eukaryota</taxon>
        <taxon>Metazoa</taxon>
        <taxon>Chordata</taxon>
        <taxon>Craniata</taxon>
        <taxon>Vertebrata</taxon>
        <taxon>Euteleostomi</taxon>
        <taxon>Actinopterygii</taxon>
        <taxon>Neopterygii</taxon>
        <taxon>Teleostei</taxon>
        <taxon>Neoteleostei</taxon>
        <taxon>Acanthomorphata</taxon>
        <taxon>Eupercaria</taxon>
        <taxon>Tetraodontiformes</taxon>
        <taxon>Molidae</taxon>
        <taxon>Mola</taxon>
    </lineage>
</organism>
<feature type="repeat" description="PPR" evidence="2">
    <location>
        <begin position="681"/>
        <end position="715"/>
    </location>
</feature>
<dbReference type="GO" id="GO:0070129">
    <property type="term" value="P:regulation of mitochondrial translation"/>
    <property type="evidence" value="ECO:0007669"/>
    <property type="project" value="TreeGrafter"/>
</dbReference>
<dbReference type="InterPro" id="IPR033443">
    <property type="entry name" value="PROP1-like_PPR_dom"/>
</dbReference>
<dbReference type="GO" id="GO:0005634">
    <property type="term" value="C:nucleus"/>
    <property type="evidence" value="ECO:0007669"/>
    <property type="project" value="TreeGrafter"/>
</dbReference>
<dbReference type="GO" id="GO:0005739">
    <property type="term" value="C:mitochondrion"/>
    <property type="evidence" value="ECO:0007669"/>
    <property type="project" value="TreeGrafter"/>
</dbReference>
<dbReference type="PROSITE" id="PS51375">
    <property type="entry name" value="PPR"/>
    <property type="match status" value="4"/>
</dbReference>
<protein>
    <recommendedName>
        <fullName evidence="4">PROP1-like PPR domain-containing protein</fullName>
    </recommendedName>
</protein>
<dbReference type="InterPro" id="IPR011990">
    <property type="entry name" value="TPR-like_helical_dom_sf"/>
</dbReference>
<evidence type="ECO:0000256" key="3">
    <source>
        <dbReference type="SAM" id="MobiDB-lite"/>
    </source>
</evidence>
<reference evidence="5" key="1">
    <citation type="submission" date="2025-08" db="UniProtKB">
        <authorList>
            <consortium name="Ensembl"/>
        </authorList>
    </citation>
    <scope>IDENTIFICATION</scope>
</reference>
<evidence type="ECO:0000259" key="4">
    <source>
        <dbReference type="Pfam" id="PF17177"/>
    </source>
</evidence>
<dbReference type="PANTHER" id="PTHR46669">
    <property type="entry name" value="LEUCINE-RICH PPR MOTIF-CONTAINING PROTEIN, MITOCHONDRIAL"/>
    <property type="match status" value="1"/>
</dbReference>
<evidence type="ECO:0000256" key="1">
    <source>
        <dbReference type="ARBA" id="ARBA00022737"/>
    </source>
</evidence>
<keyword evidence="6" id="KW-1185">Reference proteome</keyword>
<dbReference type="Ensembl" id="ENSMMOT00000010316.1">
    <property type="protein sequence ID" value="ENSMMOP00000010138.1"/>
    <property type="gene ID" value="ENSMMOG00000007830.1"/>
</dbReference>
<dbReference type="Gene3D" id="1.25.40.10">
    <property type="entry name" value="Tetratricopeptide repeat domain"/>
    <property type="match status" value="3"/>
</dbReference>
<dbReference type="Proteomes" id="UP000261620">
    <property type="component" value="Unplaced"/>
</dbReference>
<evidence type="ECO:0000313" key="5">
    <source>
        <dbReference type="Ensembl" id="ENSMMOP00000010138.1"/>
    </source>
</evidence>
<name>A0A3Q3W753_MOLML</name>
<proteinExistence type="predicted"/>
<keyword evidence="1" id="KW-0677">Repeat</keyword>
<feature type="repeat" description="PPR" evidence="2">
    <location>
        <begin position="241"/>
        <end position="275"/>
    </location>
</feature>
<dbReference type="Pfam" id="PF01535">
    <property type="entry name" value="PPR"/>
    <property type="match status" value="2"/>
</dbReference>
<reference evidence="5" key="2">
    <citation type="submission" date="2025-09" db="UniProtKB">
        <authorList>
            <consortium name="Ensembl"/>
        </authorList>
    </citation>
    <scope>IDENTIFICATION</scope>
</reference>
<accession>A0A3Q3W753</accession>
<dbReference type="NCBIfam" id="TIGR00756">
    <property type="entry name" value="PPR"/>
    <property type="match status" value="4"/>
</dbReference>
<dbReference type="InterPro" id="IPR033490">
    <property type="entry name" value="LRP130"/>
</dbReference>
<evidence type="ECO:0000256" key="2">
    <source>
        <dbReference type="PROSITE-ProRule" id="PRU00708"/>
    </source>
</evidence>
<dbReference type="GO" id="GO:0003730">
    <property type="term" value="F:mRNA 3'-UTR binding"/>
    <property type="evidence" value="ECO:0007669"/>
    <property type="project" value="TreeGrafter"/>
</dbReference>
<feature type="region of interest" description="Disordered" evidence="3">
    <location>
        <begin position="985"/>
        <end position="1004"/>
    </location>
</feature>
<dbReference type="InterPro" id="IPR002885">
    <property type="entry name" value="PPR_rpt"/>
</dbReference>
<dbReference type="PANTHER" id="PTHR46669:SF1">
    <property type="entry name" value="LEUCINE-RICH PPR MOTIF-CONTAINING PROTEIN, MITOCHONDRIAL"/>
    <property type="match status" value="1"/>
</dbReference>
<dbReference type="Pfam" id="PF17177">
    <property type="entry name" value="PPR_long"/>
    <property type="match status" value="1"/>
</dbReference>
<feature type="repeat" description="PPR" evidence="2">
    <location>
        <begin position="718"/>
        <end position="752"/>
    </location>
</feature>
<feature type="domain" description="PROP1-like PPR" evidence="4">
    <location>
        <begin position="233"/>
        <end position="341"/>
    </location>
</feature>